<gene>
    <name evidence="2" type="ORF">LSALG_LOCUS27618</name>
</gene>
<proteinExistence type="predicted"/>
<evidence type="ECO:0000313" key="2">
    <source>
        <dbReference type="EMBL" id="CAI9288307.1"/>
    </source>
</evidence>
<evidence type="ECO:0000313" key="3">
    <source>
        <dbReference type="Proteomes" id="UP001177003"/>
    </source>
</evidence>
<dbReference type="EMBL" id="OX465081">
    <property type="protein sequence ID" value="CAI9288307.1"/>
    <property type="molecule type" value="Genomic_DNA"/>
</dbReference>
<evidence type="ECO:0000256" key="1">
    <source>
        <dbReference type="SAM" id="MobiDB-lite"/>
    </source>
</evidence>
<protein>
    <submittedName>
        <fullName evidence="2">Uncharacterized protein</fullName>
    </submittedName>
</protein>
<sequence length="143" mass="15908">MAGARSWSSTSFAEQEHAIHGASDPIDTPSLILTFEKDPMEENDATKPDYTPAKHLSNPVRSPDYSPAGLELFSSHYELDEDKEDTATSLEILPCCSTLSHRSFRSYWDSGETNPNKDCCSLSKETDIPTCITTAIEETMWMP</sequence>
<dbReference type="Proteomes" id="UP001177003">
    <property type="component" value="Chromosome 5"/>
</dbReference>
<organism evidence="2 3">
    <name type="scientific">Lactuca saligna</name>
    <name type="common">Willowleaf lettuce</name>
    <dbReference type="NCBI Taxonomy" id="75948"/>
    <lineage>
        <taxon>Eukaryota</taxon>
        <taxon>Viridiplantae</taxon>
        <taxon>Streptophyta</taxon>
        <taxon>Embryophyta</taxon>
        <taxon>Tracheophyta</taxon>
        <taxon>Spermatophyta</taxon>
        <taxon>Magnoliopsida</taxon>
        <taxon>eudicotyledons</taxon>
        <taxon>Gunneridae</taxon>
        <taxon>Pentapetalae</taxon>
        <taxon>asterids</taxon>
        <taxon>campanulids</taxon>
        <taxon>Asterales</taxon>
        <taxon>Asteraceae</taxon>
        <taxon>Cichorioideae</taxon>
        <taxon>Cichorieae</taxon>
        <taxon>Lactucinae</taxon>
        <taxon>Lactuca</taxon>
    </lineage>
</organism>
<feature type="compositionally biased region" description="Polar residues" evidence="1">
    <location>
        <begin position="1"/>
        <end position="13"/>
    </location>
</feature>
<reference evidence="2" key="1">
    <citation type="submission" date="2023-04" db="EMBL/GenBank/DDBJ databases">
        <authorList>
            <person name="Vijverberg K."/>
            <person name="Xiong W."/>
            <person name="Schranz E."/>
        </authorList>
    </citation>
    <scope>NUCLEOTIDE SEQUENCE</scope>
</reference>
<feature type="compositionally biased region" description="Basic and acidic residues" evidence="1">
    <location>
        <begin position="35"/>
        <end position="47"/>
    </location>
</feature>
<keyword evidence="3" id="KW-1185">Reference proteome</keyword>
<dbReference type="AlphaFoldDB" id="A0AA35ZAM4"/>
<name>A0AA35ZAM4_LACSI</name>
<accession>A0AA35ZAM4</accession>
<feature type="region of interest" description="Disordered" evidence="1">
    <location>
        <begin position="1"/>
        <end position="64"/>
    </location>
</feature>